<evidence type="ECO:0000313" key="10">
    <source>
        <dbReference type="EMBL" id="KLH98269.1"/>
    </source>
</evidence>
<evidence type="ECO:0000256" key="1">
    <source>
        <dbReference type="ARBA" id="ARBA00001936"/>
    </source>
</evidence>
<keyword evidence="12" id="KW-1185">Reference proteome</keyword>
<dbReference type="Gene3D" id="3.40.630.10">
    <property type="entry name" value="Zn peptidases"/>
    <property type="match status" value="1"/>
</dbReference>
<dbReference type="EMBL" id="LDCN01000004">
    <property type="protein sequence ID" value="KLH98269.1"/>
    <property type="molecule type" value="Genomic_DNA"/>
</dbReference>
<name>A0A837KPW7_9BACL</name>
<dbReference type="SUPFAM" id="SSF53187">
    <property type="entry name" value="Zn-dependent exopeptidases"/>
    <property type="match status" value="1"/>
</dbReference>
<keyword evidence="4 7" id="KW-0479">Metal-binding</keyword>
<dbReference type="Proteomes" id="UP000319498">
    <property type="component" value="Unassembled WGS sequence"/>
</dbReference>
<dbReference type="GO" id="GO:0016813">
    <property type="term" value="F:hydrolase activity, acting on carbon-nitrogen (but not peptide) bonds, in linear amidines"/>
    <property type="evidence" value="ECO:0007669"/>
    <property type="project" value="InterPro"/>
</dbReference>
<organism evidence="10 11">
    <name type="scientific">Brevibacillus formosus</name>
    <dbReference type="NCBI Taxonomy" id="54913"/>
    <lineage>
        <taxon>Bacteria</taxon>
        <taxon>Bacillati</taxon>
        <taxon>Bacillota</taxon>
        <taxon>Bacilli</taxon>
        <taxon>Bacillales</taxon>
        <taxon>Paenibacillaceae</taxon>
        <taxon>Brevibacillus</taxon>
    </lineage>
</organism>
<dbReference type="Gene3D" id="3.30.70.360">
    <property type="match status" value="1"/>
</dbReference>
<dbReference type="OrthoDB" id="9808195at2"/>
<dbReference type="InterPro" id="IPR036264">
    <property type="entry name" value="Bact_exopeptidase_dim_dom"/>
</dbReference>
<evidence type="ECO:0000259" key="8">
    <source>
        <dbReference type="Pfam" id="PF07687"/>
    </source>
</evidence>
<dbReference type="RefSeq" id="WP_047070570.1">
    <property type="nucleotide sequence ID" value="NZ_BJOL01000046.1"/>
</dbReference>
<reference evidence="9 12" key="2">
    <citation type="submission" date="2019-06" db="EMBL/GenBank/DDBJ databases">
        <title>Whole genome shotgun sequence of Brevibacillus formosus NBRC 15716.</title>
        <authorList>
            <person name="Hosoyama A."/>
            <person name="Uohara A."/>
            <person name="Ohji S."/>
            <person name="Ichikawa N."/>
        </authorList>
    </citation>
    <scope>NUCLEOTIDE SEQUENCE [LARGE SCALE GENOMIC DNA]</scope>
    <source>
        <strain evidence="9 12">NBRC 15716</strain>
    </source>
</reference>
<feature type="binding site" evidence="7">
    <location>
        <position position="189"/>
    </location>
    <ligand>
        <name>Zn(2+)</name>
        <dbReference type="ChEBI" id="CHEBI:29105"/>
        <label>1</label>
    </ligand>
</feature>
<dbReference type="Pfam" id="PF07687">
    <property type="entry name" value="M20_dimer"/>
    <property type="match status" value="1"/>
</dbReference>
<dbReference type="InterPro" id="IPR002933">
    <property type="entry name" value="Peptidase_M20"/>
</dbReference>
<evidence type="ECO:0000256" key="2">
    <source>
        <dbReference type="ARBA" id="ARBA00006153"/>
    </source>
</evidence>
<dbReference type="GO" id="GO:0046872">
    <property type="term" value="F:metal ion binding"/>
    <property type="evidence" value="ECO:0007669"/>
    <property type="project" value="UniProtKB-KW"/>
</dbReference>
<dbReference type="NCBIfam" id="NF006771">
    <property type="entry name" value="PRK09290.1-5"/>
    <property type="match status" value="1"/>
</dbReference>
<protein>
    <submittedName>
        <fullName evidence="10">Allantoate amidohydrolase</fullName>
    </submittedName>
    <submittedName>
        <fullName evidence="9">Zn-dependent hydrolase</fullName>
    </submittedName>
</protein>
<dbReference type="InterPro" id="IPR011650">
    <property type="entry name" value="Peptidase_M20_dimer"/>
</dbReference>
<evidence type="ECO:0000313" key="12">
    <source>
        <dbReference type="Proteomes" id="UP000319498"/>
    </source>
</evidence>
<gene>
    <name evidence="10" type="ORF">AA984_14755</name>
    <name evidence="9" type="ORF">BFO01nite_55260</name>
</gene>
<reference evidence="10 11" key="1">
    <citation type="submission" date="2015-05" db="EMBL/GenBank/DDBJ databases">
        <title>Genome sequencing project for genomic taxonomy and phylogenomics of Bacillus-like bacteria.</title>
        <authorList>
            <person name="Liu B."/>
            <person name="Wang J."/>
            <person name="Zhu Y."/>
            <person name="Liu G."/>
            <person name="Chen Q."/>
            <person name="Chen Z."/>
            <person name="Lan J."/>
            <person name="Che J."/>
            <person name="Ge C."/>
            <person name="Shi H."/>
            <person name="Pan Z."/>
            <person name="Liu X."/>
        </authorList>
    </citation>
    <scope>NUCLEOTIDE SEQUENCE [LARGE SCALE GENOMIC DNA]</scope>
    <source>
        <strain evidence="10 11">DSM 9885</strain>
    </source>
</reference>
<dbReference type="PANTHER" id="PTHR32494">
    <property type="entry name" value="ALLANTOATE DEIMINASE-RELATED"/>
    <property type="match status" value="1"/>
</dbReference>
<evidence type="ECO:0000256" key="6">
    <source>
        <dbReference type="ARBA" id="ARBA00023211"/>
    </source>
</evidence>
<dbReference type="Proteomes" id="UP000035218">
    <property type="component" value="Unassembled WGS sequence"/>
</dbReference>
<feature type="binding site" evidence="7">
    <location>
        <position position="380"/>
    </location>
    <ligand>
        <name>Zn(2+)</name>
        <dbReference type="ChEBI" id="CHEBI:29105"/>
        <label>2</label>
    </ligand>
</feature>
<feature type="binding site" evidence="7">
    <location>
        <position position="79"/>
    </location>
    <ligand>
        <name>Zn(2+)</name>
        <dbReference type="ChEBI" id="CHEBI:29105"/>
        <label>1</label>
    </ligand>
</feature>
<comment type="similarity">
    <text evidence="2">Belongs to the peptidase M20 family.</text>
</comment>
<dbReference type="InterPro" id="IPR010158">
    <property type="entry name" value="Amidase_Cbmase"/>
</dbReference>
<dbReference type="CDD" id="cd03884">
    <property type="entry name" value="M20_bAS"/>
    <property type="match status" value="1"/>
</dbReference>
<feature type="binding site" evidence="7">
    <location>
        <position position="90"/>
    </location>
    <ligand>
        <name>Zn(2+)</name>
        <dbReference type="ChEBI" id="CHEBI:29105"/>
        <label>2</label>
    </ligand>
</feature>
<evidence type="ECO:0000313" key="11">
    <source>
        <dbReference type="Proteomes" id="UP000035218"/>
    </source>
</evidence>
<dbReference type="PANTHER" id="PTHR32494:SF19">
    <property type="entry name" value="ALLANTOATE DEIMINASE-RELATED"/>
    <property type="match status" value="1"/>
</dbReference>
<evidence type="ECO:0000313" key="9">
    <source>
        <dbReference type="EMBL" id="GED61394.1"/>
    </source>
</evidence>
<dbReference type="EMBL" id="BJOL01000046">
    <property type="protein sequence ID" value="GED61394.1"/>
    <property type="molecule type" value="Genomic_DNA"/>
</dbReference>
<keyword evidence="6" id="KW-0464">Manganese</keyword>
<evidence type="ECO:0000256" key="4">
    <source>
        <dbReference type="ARBA" id="ARBA00022723"/>
    </source>
</evidence>
<dbReference type="SUPFAM" id="SSF55031">
    <property type="entry name" value="Bacterial exopeptidase dimerisation domain"/>
    <property type="match status" value="1"/>
</dbReference>
<dbReference type="GeneID" id="87586320"/>
<comment type="cofactor">
    <cofactor evidence="7">
        <name>Zn(2+)</name>
        <dbReference type="ChEBI" id="CHEBI:29105"/>
    </cofactor>
    <text evidence="7">Binds 2 Zn(2+) ions per subunit.</text>
</comment>
<evidence type="ECO:0000256" key="3">
    <source>
        <dbReference type="ARBA" id="ARBA00011738"/>
    </source>
</evidence>
<dbReference type="PIRSF" id="PIRSF001235">
    <property type="entry name" value="Amidase_carbamoylase"/>
    <property type="match status" value="1"/>
</dbReference>
<dbReference type="NCBIfam" id="TIGR01879">
    <property type="entry name" value="hydantase"/>
    <property type="match status" value="1"/>
</dbReference>
<dbReference type="Pfam" id="PF01546">
    <property type="entry name" value="Peptidase_M20"/>
    <property type="match status" value="1"/>
</dbReference>
<comment type="cofactor">
    <cofactor evidence="1">
        <name>Mn(2+)</name>
        <dbReference type="ChEBI" id="CHEBI:29035"/>
    </cofactor>
</comment>
<keyword evidence="5 10" id="KW-0378">Hydrolase</keyword>
<comment type="caution">
    <text evidence="10">The sequence shown here is derived from an EMBL/GenBank/DDBJ whole genome shotgun (WGS) entry which is preliminary data.</text>
</comment>
<feature type="domain" description="Peptidase M20 dimerisation" evidence="8">
    <location>
        <begin position="209"/>
        <end position="310"/>
    </location>
</feature>
<feature type="binding site" evidence="7">
    <location>
        <position position="125"/>
    </location>
    <ligand>
        <name>Zn(2+)</name>
        <dbReference type="ChEBI" id="CHEBI:29105"/>
        <label>2</label>
    </ligand>
</feature>
<dbReference type="AlphaFoldDB" id="A0A837KPW7"/>
<keyword evidence="7" id="KW-0862">Zinc</keyword>
<feature type="binding site" evidence="7">
    <location>
        <position position="90"/>
    </location>
    <ligand>
        <name>Zn(2+)</name>
        <dbReference type="ChEBI" id="CHEBI:29105"/>
        <label>1</label>
    </ligand>
</feature>
<evidence type="ECO:0000256" key="7">
    <source>
        <dbReference type="PIRSR" id="PIRSR001235-1"/>
    </source>
</evidence>
<accession>A0A837KPW7</accession>
<proteinExistence type="inferred from homology"/>
<sequence>MINSDRLWDRLGQLGNIGKQESGGITRLSFTPEERAAKDLVTGFMKEAGLTVREDEVGNLIGRKEGKNPTAPVVLVGSHIDSVPNGGDYDGPLGVLAGVEALQTMQEQGIETEHPIEVIAFTDEEGTRFGYGMIGSRGIAGLIKRDELEQADQNGITIAEAMRQTGLDPDRTSLAARTPGSVKAYVELHIEQGKVLESRGLSVGIVTGVAGPLWLNFVLEGEAGHAGATPMNLRRDPMAAAAQVMLAIEEEAGRTGTSVGTVGRLQAFPGGVNVIPGRVEFSLDLRDVDEAIRDEVEQRIYERAKAICAERNVTLKVELLQRIAPAVCSDDIQHAVAEACEAEGLEAFRLPSGAGHDCMQLVELCPVGMIFVRSKDGISHNPAEFTTKEDCANGAQVLYRTVLSLGKIGI</sequence>
<evidence type="ECO:0000256" key="5">
    <source>
        <dbReference type="ARBA" id="ARBA00022801"/>
    </source>
</evidence>
<comment type="subunit">
    <text evidence="3">Homodimer.</text>
</comment>